<gene>
    <name evidence="2" type="ORF">Z045_23745</name>
</gene>
<dbReference type="Pfam" id="PF12697">
    <property type="entry name" value="Abhydrolase_6"/>
    <property type="match status" value="1"/>
</dbReference>
<dbReference type="PANTHER" id="PTHR37017">
    <property type="entry name" value="AB HYDROLASE-1 DOMAIN-CONTAINING PROTEIN-RELATED"/>
    <property type="match status" value="1"/>
</dbReference>
<accession>A0A0V9UEN8</accession>
<proteinExistence type="predicted"/>
<feature type="domain" description="AB hydrolase-1" evidence="1">
    <location>
        <begin position="14"/>
        <end position="223"/>
    </location>
</feature>
<name>A0A0V9UEN8_9NOCA</name>
<dbReference type="GO" id="GO:0003824">
    <property type="term" value="F:catalytic activity"/>
    <property type="evidence" value="ECO:0007669"/>
    <property type="project" value="UniProtKB-ARBA"/>
</dbReference>
<dbReference type="EMBL" id="AZXY01000017">
    <property type="protein sequence ID" value="KSZ56327.1"/>
    <property type="molecule type" value="Genomic_DNA"/>
</dbReference>
<evidence type="ECO:0000313" key="2">
    <source>
        <dbReference type="EMBL" id="KSZ56327.1"/>
    </source>
</evidence>
<reference evidence="3" key="1">
    <citation type="submission" date="2015-01" db="EMBL/GenBank/DDBJ databases">
        <title>Draft genome sequence of Rhodococcus pyridinivorans strain KG-16, a hydrocarbon-degrading bacterium.</title>
        <authorList>
            <person name="Aggarwal R.K."/>
            <person name="Dawar C."/>
        </authorList>
    </citation>
    <scope>NUCLEOTIDE SEQUENCE [LARGE SCALE GENOMIC DNA]</scope>
    <source>
        <strain evidence="3">KG-16</strain>
    </source>
</reference>
<protein>
    <recommendedName>
        <fullName evidence="1">AB hydrolase-1 domain-containing protein</fullName>
    </recommendedName>
</protein>
<dbReference type="Proteomes" id="UP000053060">
    <property type="component" value="Unassembled WGS sequence"/>
</dbReference>
<evidence type="ECO:0000313" key="3">
    <source>
        <dbReference type="Proteomes" id="UP000053060"/>
    </source>
</evidence>
<dbReference type="PANTHER" id="PTHR37017:SF11">
    <property type="entry name" value="ESTERASE_LIPASE_THIOESTERASE DOMAIN-CONTAINING PROTEIN"/>
    <property type="match status" value="1"/>
</dbReference>
<dbReference type="InterPro" id="IPR052897">
    <property type="entry name" value="Sec-Metab_Biosynth_Hydrolase"/>
</dbReference>
<comment type="caution">
    <text evidence="2">The sequence shown here is derived from an EMBL/GenBank/DDBJ whole genome shotgun (WGS) entry which is preliminary data.</text>
</comment>
<dbReference type="PATRIC" id="fig|1441730.3.peg.4989"/>
<organism evidence="2 3">
    <name type="scientific">Rhodococcus pyridinivorans KG-16</name>
    <dbReference type="NCBI Taxonomy" id="1441730"/>
    <lineage>
        <taxon>Bacteria</taxon>
        <taxon>Bacillati</taxon>
        <taxon>Actinomycetota</taxon>
        <taxon>Actinomycetes</taxon>
        <taxon>Mycobacteriales</taxon>
        <taxon>Nocardiaceae</taxon>
        <taxon>Rhodococcus</taxon>
    </lineage>
</organism>
<dbReference type="SUPFAM" id="SSF53474">
    <property type="entry name" value="alpha/beta-Hydrolases"/>
    <property type="match status" value="1"/>
</dbReference>
<dbReference type="InterPro" id="IPR000073">
    <property type="entry name" value="AB_hydrolase_1"/>
</dbReference>
<dbReference type="InterPro" id="IPR029058">
    <property type="entry name" value="AB_hydrolase_fold"/>
</dbReference>
<reference evidence="2 3" key="2">
    <citation type="journal article" date="2016" name="Genome Announc.">
        <title>Draft Genome Sequence of a Versatile Hydrocarbon-Degrading Bacterium, Rhodococcus pyridinivorans Strain KG-16, Collected from Oil Fields in India.</title>
        <authorList>
            <person name="Aggarwal R.K."/>
            <person name="Dawar C."/>
            <person name="Phanindranath R."/>
            <person name="Mutnuri L."/>
            <person name="Dayal A.M."/>
        </authorList>
    </citation>
    <scope>NUCLEOTIDE SEQUENCE [LARGE SCALE GENOMIC DNA]</scope>
    <source>
        <strain evidence="2 3">KG-16</strain>
    </source>
</reference>
<evidence type="ECO:0000259" key="1">
    <source>
        <dbReference type="Pfam" id="PF12697"/>
    </source>
</evidence>
<sequence>MTAEPQCQSGEPSVVLVHGANHDGWCWTIVVGLLENVGIRSHVVDLPLSSLESDCRAVAVAVDRAASEGPVLVVTHSYGGLPVSIAAERADALIYVAARMPLRGQSPAERTSSWNTPEFTNCVRREDGVMTLASHADGVLYNTTPRSLRDLARARWRPMRSGVPVQPVANPVWEHVPTVYVVCTADRAVDVAAQREAATHADEMIELDCDHSPFFSAPSQLAAVVEFEVAAMRSRTGLSGG</sequence>
<dbReference type="Gene3D" id="3.40.50.1820">
    <property type="entry name" value="alpha/beta hydrolase"/>
    <property type="match status" value="1"/>
</dbReference>
<dbReference type="AlphaFoldDB" id="A0A0V9UEN8"/>